<feature type="compositionally biased region" description="Low complexity" evidence="13">
    <location>
        <begin position="329"/>
        <end position="362"/>
    </location>
</feature>
<dbReference type="GeneID" id="108616626"/>
<dbReference type="Gene3D" id="1.25.40.510">
    <property type="entry name" value="GLE1-like"/>
    <property type="match status" value="1"/>
</dbReference>
<dbReference type="Pfam" id="PF07817">
    <property type="entry name" value="GLE1"/>
    <property type="match status" value="1"/>
</dbReference>
<feature type="region of interest" description="Disordered" evidence="13">
    <location>
        <begin position="31"/>
        <end position="61"/>
    </location>
</feature>
<evidence type="ECO:0000256" key="5">
    <source>
        <dbReference type="ARBA" id="ARBA00022927"/>
    </source>
</evidence>
<name>A0ABM1PJS3_DROAR</name>
<reference evidence="14" key="2">
    <citation type="journal article" date="2016" name="G3 (Bethesda)">
        <title>Genome Evolution in Three Species of Cactophilic Drosophila.</title>
        <authorList>
            <person name="Sanchez-Flores A."/>
            <person name="Penazola F."/>
            <person name="Carpinteyro-Ponce J."/>
            <person name="Nazario-Yepiz N."/>
            <person name="Abreu-Goodger C."/>
            <person name="Machado C.A."/>
            <person name="Markow T.A."/>
        </authorList>
    </citation>
    <scope>NUCLEOTIDE SEQUENCE [LARGE SCALE GENOMIC DNA]</scope>
</reference>
<dbReference type="RefSeq" id="XP_017867459.1">
    <property type="nucleotide sequence ID" value="XM_018011970.1"/>
</dbReference>
<dbReference type="Proteomes" id="UP000694904">
    <property type="component" value="Chromosome 5"/>
</dbReference>
<reference evidence="15" key="3">
    <citation type="submission" date="2025-08" db="UniProtKB">
        <authorList>
            <consortium name="RefSeq"/>
        </authorList>
    </citation>
    <scope>IDENTIFICATION</scope>
    <source>
        <tissue evidence="15">Whole organism</tissue>
    </source>
</reference>
<gene>
    <name evidence="15" type="primary">LOC108616626</name>
</gene>
<evidence type="ECO:0000256" key="10">
    <source>
        <dbReference type="ARBA" id="ARBA00026227"/>
    </source>
</evidence>
<evidence type="ECO:0000313" key="15">
    <source>
        <dbReference type="RefSeq" id="XP_017867459.1"/>
    </source>
</evidence>
<feature type="compositionally biased region" description="Basic and acidic residues" evidence="13">
    <location>
        <begin position="281"/>
        <end position="311"/>
    </location>
</feature>
<reference evidence="14" key="1">
    <citation type="journal article" date="1997" name="Nucleic Acids Res.">
        <title>tRNAscan-SE: a program for improved detection of transfer RNA genes in genomic sequence.</title>
        <authorList>
            <person name="Lowe T.M."/>
            <person name="Eddy S.R."/>
        </authorList>
    </citation>
    <scope>NUCLEOTIDE SEQUENCE [LARGE SCALE GENOMIC DNA]</scope>
</reference>
<dbReference type="PANTHER" id="PTHR12960">
    <property type="entry name" value="GLE-1-RELATED"/>
    <property type="match status" value="1"/>
</dbReference>
<evidence type="ECO:0000256" key="2">
    <source>
        <dbReference type="ARBA" id="ARBA00011056"/>
    </source>
</evidence>
<sequence length="682" mass="77319">MSVEDLVRDNTRLVNVHTVLQHAAMASLTCTGPRTLGPDQKPMRAEKNQTPSQKVEQSGLVEPVESALTQLSITMPTKRISPVEILPSIGPDLNDINASIVKRAIETECKRSVRHQLDLIKERQQKAISERLASQRNTEQQQQRHINSRTRREESHKLIEKQAEQLAKAELEAHQREQKALLKQNNQKLHLLIVEGVSRCHRRFCSKYELVTKLFLALDKETVQACAAQNSELRELAQLFDQLVEKIKKGGSDPPELSCVFTAEQYCQRLDKLEENLHKQLSEQHQQQLDKAKKLAEEQEKQRQAEAEEQQKQQALKEQQLAAERKATAEAAATAAQAAPNTEAPATSAPAQAPAPAKATAPTQASISTSYVHPTRLAFYNEIIALYQSKVDAVKPLQTDETWKKYRTNCQRTINLPLNAITATSAQHLKNNFDKLYNFFAGQPVRTTDGSTITINDHPLARDYCILLMAKKFVSQTDTAISSNPQAAFPFASVIVTFWKLLPDFGKIFLAYMYKESPYLVPYVIPQQPDQTPEQYLKTMGYRITENNQLEKPDMFLKRQTGIARLYAAVIITPGRQADGPYNCFGLEEAWGWLTHIMQLKPLPDICATMIMEMLQTLGFELWHAYGMNFLKLLLYIQNIYMPQLSAYDEGGPKTRLEMLLSKFLRERQIPQAMGVLPPGFW</sequence>
<protein>
    <recommendedName>
        <fullName evidence="10">mRNA export factor GLE1</fullName>
    </recommendedName>
    <alternativeName>
        <fullName evidence="12">GLE1 RNA export mediator</fullName>
    </alternativeName>
    <alternativeName>
        <fullName evidence="11">Nucleoporin GLE1</fullName>
    </alternativeName>
</protein>
<comment type="function">
    <text evidence="9">Required for the export of mRNAs containing poly(A) tails from the nucleus into the cytoplasm. May be involved in the terminal step of the mRNA transport through the nuclear pore complex (NPC).</text>
</comment>
<organism evidence="14 15">
    <name type="scientific">Drosophila arizonae</name>
    <name type="common">Fruit fly</name>
    <dbReference type="NCBI Taxonomy" id="7263"/>
    <lineage>
        <taxon>Eukaryota</taxon>
        <taxon>Metazoa</taxon>
        <taxon>Ecdysozoa</taxon>
        <taxon>Arthropoda</taxon>
        <taxon>Hexapoda</taxon>
        <taxon>Insecta</taxon>
        <taxon>Pterygota</taxon>
        <taxon>Neoptera</taxon>
        <taxon>Endopterygota</taxon>
        <taxon>Diptera</taxon>
        <taxon>Brachycera</taxon>
        <taxon>Muscomorpha</taxon>
        <taxon>Ephydroidea</taxon>
        <taxon>Drosophilidae</taxon>
        <taxon>Drosophila</taxon>
    </lineage>
</organism>
<keyword evidence="14" id="KW-1185">Reference proteome</keyword>
<evidence type="ECO:0000256" key="1">
    <source>
        <dbReference type="ARBA" id="ARBA00004567"/>
    </source>
</evidence>
<evidence type="ECO:0000313" key="14">
    <source>
        <dbReference type="Proteomes" id="UP000694904"/>
    </source>
</evidence>
<keyword evidence="3" id="KW-0813">Transport</keyword>
<evidence type="ECO:0000256" key="6">
    <source>
        <dbReference type="ARBA" id="ARBA00023010"/>
    </source>
</evidence>
<feature type="region of interest" description="Disordered" evidence="13">
    <location>
        <begin position="281"/>
        <end position="362"/>
    </location>
</feature>
<keyword evidence="7" id="KW-0906">Nuclear pore complex</keyword>
<evidence type="ECO:0000256" key="3">
    <source>
        <dbReference type="ARBA" id="ARBA00022448"/>
    </source>
</evidence>
<comment type="similarity">
    <text evidence="2">Belongs to the GLE1 family.</text>
</comment>
<evidence type="ECO:0000256" key="13">
    <source>
        <dbReference type="SAM" id="MobiDB-lite"/>
    </source>
</evidence>
<feature type="region of interest" description="Disordered" evidence="13">
    <location>
        <begin position="131"/>
        <end position="154"/>
    </location>
</feature>
<keyword evidence="4" id="KW-0509">mRNA transport</keyword>
<dbReference type="InterPro" id="IPR012476">
    <property type="entry name" value="GLE1"/>
</dbReference>
<proteinExistence type="inferred from homology"/>
<comment type="subcellular location">
    <subcellularLocation>
        <location evidence="1">Nucleus</location>
        <location evidence="1">Nuclear pore complex</location>
    </subcellularLocation>
</comment>
<evidence type="ECO:0000256" key="8">
    <source>
        <dbReference type="ARBA" id="ARBA00023242"/>
    </source>
</evidence>
<evidence type="ECO:0000256" key="12">
    <source>
        <dbReference type="ARBA" id="ARBA00030897"/>
    </source>
</evidence>
<evidence type="ECO:0000256" key="7">
    <source>
        <dbReference type="ARBA" id="ARBA00023132"/>
    </source>
</evidence>
<dbReference type="InterPro" id="IPR038506">
    <property type="entry name" value="GLE1-like_sf"/>
</dbReference>
<dbReference type="PANTHER" id="PTHR12960:SF0">
    <property type="entry name" value="MRNA EXPORT FACTOR GLE1"/>
    <property type="match status" value="1"/>
</dbReference>
<evidence type="ECO:0000256" key="9">
    <source>
        <dbReference type="ARBA" id="ARBA00024680"/>
    </source>
</evidence>
<feature type="compositionally biased region" description="Polar residues" evidence="13">
    <location>
        <begin position="132"/>
        <end position="145"/>
    </location>
</feature>
<keyword evidence="8" id="KW-0539">Nucleus</keyword>
<keyword evidence="6" id="KW-0811">Translocation</keyword>
<accession>A0ABM1PJS3</accession>
<feature type="compositionally biased region" description="Low complexity" evidence="13">
    <location>
        <begin position="312"/>
        <end position="322"/>
    </location>
</feature>
<keyword evidence="5" id="KW-0653">Protein transport</keyword>
<evidence type="ECO:0000256" key="4">
    <source>
        <dbReference type="ARBA" id="ARBA00022816"/>
    </source>
</evidence>
<evidence type="ECO:0000256" key="11">
    <source>
        <dbReference type="ARBA" id="ARBA00029983"/>
    </source>
</evidence>